<gene>
    <name evidence="2" type="ORF">THAOC_37610</name>
</gene>
<dbReference type="AlphaFoldDB" id="K0QZT6"/>
<evidence type="ECO:0000313" key="3">
    <source>
        <dbReference type="Proteomes" id="UP000266841"/>
    </source>
</evidence>
<evidence type="ECO:0000256" key="1">
    <source>
        <dbReference type="SAM" id="MobiDB-lite"/>
    </source>
</evidence>
<feature type="region of interest" description="Disordered" evidence="1">
    <location>
        <begin position="1"/>
        <end position="50"/>
    </location>
</feature>
<feature type="non-terminal residue" evidence="2">
    <location>
        <position position="1"/>
    </location>
</feature>
<keyword evidence="3" id="KW-1185">Reference proteome</keyword>
<sequence length="204" mass="22743">RALTERSARRHYDSSPAGLEEGGRPLRRREAHGREDVDGGGRRGGADGRLHALPAGERRLGAAAGRAGGGVRWGRCNIFACTLYFDRDRMGDVNWVVWNECDSGTAEAFIRNDPDWWDRNNSNSDDDDDDDDDNSGRSRLGSAFGLILDLDEGKLSVYKDGVSHGVMKSGLDGEFCWMTCTTFWDKYTDIRIRKEDVPKCFMSA</sequence>
<evidence type="ECO:0000313" key="2">
    <source>
        <dbReference type="EMBL" id="EJK43899.1"/>
    </source>
</evidence>
<feature type="compositionally biased region" description="Basic and acidic residues" evidence="1">
    <location>
        <begin position="32"/>
        <end position="50"/>
    </location>
</feature>
<name>K0QZT6_THAOC</name>
<feature type="compositionally biased region" description="Basic and acidic residues" evidence="1">
    <location>
        <begin position="1"/>
        <end position="13"/>
    </location>
</feature>
<proteinExistence type="predicted"/>
<accession>K0QZT6</accession>
<organism evidence="2 3">
    <name type="scientific">Thalassiosira oceanica</name>
    <name type="common">Marine diatom</name>
    <dbReference type="NCBI Taxonomy" id="159749"/>
    <lineage>
        <taxon>Eukaryota</taxon>
        <taxon>Sar</taxon>
        <taxon>Stramenopiles</taxon>
        <taxon>Ochrophyta</taxon>
        <taxon>Bacillariophyta</taxon>
        <taxon>Coscinodiscophyceae</taxon>
        <taxon>Thalassiosirophycidae</taxon>
        <taxon>Thalassiosirales</taxon>
        <taxon>Thalassiosiraceae</taxon>
        <taxon>Thalassiosira</taxon>
    </lineage>
</organism>
<dbReference type="EMBL" id="AGNL01050470">
    <property type="protein sequence ID" value="EJK43899.1"/>
    <property type="molecule type" value="Genomic_DNA"/>
</dbReference>
<evidence type="ECO:0008006" key="4">
    <source>
        <dbReference type="Google" id="ProtNLM"/>
    </source>
</evidence>
<protein>
    <recommendedName>
        <fullName evidence="4">B30.2/SPRY domain-containing protein</fullName>
    </recommendedName>
</protein>
<comment type="caution">
    <text evidence="2">The sequence shown here is derived from an EMBL/GenBank/DDBJ whole genome shotgun (WGS) entry which is preliminary data.</text>
</comment>
<dbReference type="Proteomes" id="UP000266841">
    <property type="component" value="Unassembled WGS sequence"/>
</dbReference>
<reference evidence="2 3" key="1">
    <citation type="journal article" date="2012" name="Genome Biol.">
        <title>Genome and low-iron response of an oceanic diatom adapted to chronic iron limitation.</title>
        <authorList>
            <person name="Lommer M."/>
            <person name="Specht M."/>
            <person name="Roy A.S."/>
            <person name="Kraemer L."/>
            <person name="Andreson R."/>
            <person name="Gutowska M.A."/>
            <person name="Wolf J."/>
            <person name="Bergner S.V."/>
            <person name="Schilhabel M.B."/>
            <person name="Klostermeier U.C."/>
            <person name="Beiko R.G."/>
            <person name="Rosenstiel P."/>
            <person name="Hippler M."/>
            <person name="Laroche J."/>
        </authorList>
    </citation>
    <scope>NUCLEOTIDE SEQUENCE [LARGE SCALE GENOMIC DNA]</scope>
    <source>
        <strain evidence="2 3">CCMP1005</strain>
    </source>
</reference>